<organism evidence="2 3">
    <name type="scientific">Paenibacillus aurantiacus</name>
    <dbReference type="NCBI Taxonomy" id="1936118"/>
    <lineage>
        <taxon>Bacteria</taxon>
        <taxon>Bacillati</taxon>
        <taxon>Bacillota</taxon>
        <taxon>Bacilli</taxon>
        <taxon>Bacillales</taxon>
        <taxon>Paenibacillaceae</taxon>
        <taxon>Paenibacillus</taxon>
    </lineage>
</organism>
<feature type="transmembrane region" description="Helical" evidence="1">
    <location>
        <begin position="49"/>
        <end position="73"/>
    </location>
</feature>
<name>A0ABV5KUH3_9BACL</name>
<evidence type="ECO:0000313" key="3">
    <source>
        <dbReference type="Proteomes" id="UP001589747"/>
    </source>
</evidence>
<dbReference type="Proteomes" id="UP001589747">
    <property type="component" value="Unassembled WGS sequence"/>
</dbReference>
<keyword evidence="1" id="KW-1133">Transmembrane helix</keyword>
<proteinExistence type="predicted"/>
<evidence type="ECO:0000256" key="1">
    <source>
        <dbReference type="SAM" id="Phobius"/>
    </source>
</evidence>
<dbReference type="EMBL" id="JBHMDO010000038">
    <property type="protein sequence ID" value="MFB9328887.1"/>
    <property type="molecule type" value="Genomic_DNA"/>
</dbReference>
<gene>
    <name evidence="2" type="ORF">ACFFSY_23375</name>
</gene>
<comment type="caution">
    <text evidence="2">The sequence shown here is derived from an EMBL/GenBank/DDBJ whole genome shotgun (WGS) entry which is preliminary data.</text>
</comment>
<keyword evidence="1" id="KW-0472">Membrane</keyword>
<keyword evidence="3" id="KW-1185">Reference proteome</keyword>
<accession>A0ABV5KUH3</accession>
<evidence type="ECO:0008006" key="4">
    <source>
        <dbReference type="Google" id="ProtNLM"/>
    </source>
</evidence>
<keyword evidence="1" id="KW-0812">Transmembrane</keyword>
<sequence>MTGHRIKEQLESLKPNEAHKERLFRGIMGAAEFNPSGRRERRSRRPLRSAMLTAAAMICLITTTAYAAAYMGLDVKWLNFLRPADSGQAAYLENGAYVVNQRVTNENGTLDVKQVIGDSHLIYVLMDFTAPEGVALSAERYRFETDLDFEAPGSYSAGIGYEVLDDGHPDDNKISLAMSYQLTRQAPIGSPVTLRVRDLEEAAALPDEFETIVPGEWETTFILDYKDLSTTHAIQREIRLYSHLATLTSISISPIAVTLKVDSPHLRQINEAAHLEPTEMAPNEYTDPYPITIHYKDGTSDTTTIWEGTIVGDYVSDTLTIIKPFTPILNSKEIEAVSFFGAYIPVS</sequence>
<reference evidence="2 3" key="1">
    <citation type="submission" date="2024-09" db="EMBL/GenBank/DDBJ databases">
        <authorList>
            <person name="Sun Q."/>
            <person name="Mori K."/>
        </authorList>
    </citation>
    <scope>NUCLEOTIDE SEQUENCE [LARGE SCALE GENOMIC DNA]</scope>
    <source>
        <strain evidence="2 3">TISTR 2452</strain>
    </source>
</reference>
<dbReference type="RefSeq" id="WP_377498630.1">
    <property type="nucleotide sequence ID" value="NZ_JBHMDO010000038.1"/>
</dbReference>
<protein>
    <recommendedName>
        <fullName evidence="4">DUF4179 domain-containing protein</fullName>
    </recommendedName>
</protein>
<evidence type="ECO:0000313" key="2">
    <source>
        <dbReference type="EMBL" id="MFB9328887.1"/>
    </source>
</evidence>